<dbReference type="STRING" id="64971.SAMN05421831_101332"/>
<feature type="domain" description="BON" evidence="3">
    <location>
        <begin position="117"/>
        <end position="184"/>
    </location>
</feature>
<evidence type="ECO:0000256" key="2">
    <source>
        <dbReference type="SAM" id="SignalP"/>
    </source>
</evidence>
<sequence>MPSRLVSFVLVLLTFSFLSACATNPQEDYGRRTLGTQLDDELIESKAEAQIAASDARFAEAHIVSVSYNNILLLVGQVPTQALKVKAGDIASKVRKVRLVHNELQVAGASSLMARANDSWVTSKVKTQLGVDSRIDSRRIKVVTEAGVVYMMGLLTRTEADIAVDAARRVLGVQKIVKVFEYLD</sequence>
<reference evidence="5" key="1">
    <citation type="submission" date="2016-10" db="EMBL/GenBank/DDBJ databases">
        <authorList>
            <person name="Varghese N."/>
            <person name="Submissions S."/>
        </authorList>
    </citation>
    <scope>NUCLEOTIDE SEQUENCE [LARGE SCALE GENOMIC DNA]</scope>
    <source>
        <strain evidence="5">DSM 7165</strain>
    </source>
</reference>
<evidence type="ECO:0000313" key="4">
    <source>
        <dbReference type="EMBL" id="SEI40688.1"/>
    </source>
</evidence>
<dbReference type="EMBL" id="FNYH01000001">
    <property type="protein sequence ID" value="SEI40688.1"/>
    <property type="molecule type" value="Genomic_DNA"/>
</dbReference>
<gene>
    <name evidence="4" type="ORF">SAMN05421831_101332</name>
</gene>
<proteinExistence type="predicted"/>
<dbReference type="Pfam" id="PF04972">
    <property type="entry name" value="BON"/>
    <property type="match status" value="2"/>
</dbReference>
<feature type="signal peptide" evidence="2">
    <location>
        <begin position="1"/>
        <end position="22"/>
    </location>
</feature>
<name>A0A1H6QA81_9GAMM</name>
<dbReference type="PANTHER" id="PTHR34606:SF4">
    <property type="entry name" value="OUTER MEMBRANE LIPOPROTEIN DOLP"/>
    <property type="match status" value="1"/>
</dbReference>
<dbReference type="InterPro" id="IPR051686">
    <property type="entry name" value="Lipoprotein_DolP"/>
</dbReference>
<dbReference type="OrthoDB" id="9783990at2"/>
<accession>A0A1H6QA81</accession>
<feature type="domain" description="BON" evidence="3">
    <location>
        <begin position="39"/>
        <end position="108"/>
    </location>
</feature>
<dbReference type="Proteomes" id="UP000242999">
    <property type="component" value="Unassembled WGS sequence"/>
</dbReference>
<evidence type="ECO:0000313" key="5">
    <source>
        <dbReference type="Proteomes" id="UP000242999"/>
    </source>
</evidence>
<keyword evidence="5" id="KW-1185">Reference proteome</keyword>
<keyword evidence="1 2" id="KW-0732">Signal</keyword>
<dbReference type="AlphaFoldDB" id="A0A1H6QA81"/>
<protein>
    <submittedName>
        <fullName evidence="4">Osmotically-inducible protein OsmY, contains BON domain</fullName>
    </submittedName>
</protein>
<organism evidence="4 5">
    <name type="scientific">Allopseudospirillum japonicum</name>
    <dbReference type="NCBI Taxonomy" id="64971"/>
    <lineage>
        <taxon>Bacteria</taxon>
        <taxon>Pseudomonadati</taxon>
        <taxon>Pseudomonadota</taxon>
        <taxon>Gammaproteobacteria</taxon>
        <taxon>Oceanospirillales</taxon>
        <taxon>Oceanospirillaceae</taxon>
        <taxon>Allopseudospirillum</taxon>
    </lineage>
</organism>
<feature type="chain" id="PRO_5017453629" evidence="2">
    <location>
        <begin position="23"/>
        <end position="184"/>
    </location>
</feature>
<dbReference type="PANTHER" id="PTHR34606">
    <property type="entry name" value="BON DOMAIN-CONTAINING PROTEIN"/>
    <property type="match status" value="1"/>
</dbReference>
<dbReference type="PROSITE" id="PS51257">
    <property type="entry name" value="PROKAR_LIPOPROTEIN"/>
    <property type="match status" value="1"/>
</dbReference>
<dbReference type="SMART" id="SM00749">
    <property type="entry name" value="BON"/>
    <property type="match status" value="2"/>
</dbReference>
<dbReference type="InterPro" id="IPR007055">
    <property type="entry name" value="BON_dom"/>
</dbReference>
<evidence type="ECO:0000256" key="1">
    <source>
        <dbReference type="ARBA" id="ARBA00022729"/>
    </source>
</evidence>
<dbReference type="InterPro" id="IPR014004">
    <property type="entry name" value="Transpt-assoc_nodulatn_dom_bac"/>
</dbReference>
<dbReference type="PROSITE" id="PS50914">
    <property type="entry name" value="BON"/>
    <property type="match status" value="2"/>
</dbReference>
<dbReference type="RefSeq" id="WP_093308205.1">
    <property type="nucleotide sequence ID" value="NZ_FNYH01000001.1"/>
</dbReference>
<evidence type="ECO:0000259" key="3">
    <source>
        <dbReference type="PROSITE" id="PS50914"/>
    </source>
</evidence>